<evidence type="ECO:0000313" key="3">
    <source>
        <dbReference type="EMBL" id="TRA99229.1"/>
    </source>
</evidence>
<dbReference type="PROSITE" id="PS51257">
    <property type="entry name" value="PROKAR_LIPOPROTEIN"/>
    <property type="match status" value="1"/>
</dbReference>
<feature type="chain" id="PRO_5041087353" evidence="1">
    <location>
        <begin position="18"/>
        <end position="182"/>
    </location>
</feature>
<comment type="caution">
    <text evidence="3">The sequence shown here is derived from an EMBL/GenBank/DDBJ whole genome shotgun (WGS) entry which is preliminary data.</text>
</comment>
<evidence type="ECO:0000313" key="4">
    <source>
        <dbReference type="Proteomes" id="UP000315434"/>
    </source>
</evidence>
<proteinExistence type="predicted"/>
<organism evidence="3 4">
    <name type="scientific">Rhizobium rhizogenes</name>
    <name type="common">Agrobacterium rhizogenes</name>
    <dbReference type="NCBI Taxonomy" id="359"/>
    <lineage>
        <taxon>Bacteria</taxon>
        <taxon>Pseudomonadati</taxon>
        <taxon>Pseudomonadota</taxon>
        <taxon>Alphaproteobacteria</taxon>
        <taxon>Hyphomicrobiales</taxon>
        <taxon>Rhizobiaceae</taxon>
        <taxon>Rhizobium/Agrobacterium group</taxon>
        <taxon>Rhizobium</taxon>
    </lineage>
</organism>
<dbReference type="PANTHER" id="PTHR41247">
    <property type="entry name" value="HTH-TYPE TRANSCRIPTIONAL REPRESSOR YCNK"/>
    <property type="match status" value="1"/>
</dbReference>
<dbReference type="SUPFAM" id="SSF160387">
    <property type="entry name" value="NosL/MerB-like"/>
    <property type="match status" value="1"/>
</dbReference>
<feature type="signal peptide" evidence="1">
    <location>
        <begin position="1"/>
        <end position="17"/>
    </location>
</feature>
<dbReference type="Gene3D" id="3.30.70.2050">
    <property type="match status" value="1"/>
</dbReference>
<name>A0A546XEQ6_RHIRH</name>
<reference evidence="3 4" key="2">
    <citation type="journal article" date="2019" name="Appl. Microbiol. Biotechnol.">
        <title>Differential efficiency of wild type rhizogenic strains for rol gene transformation of plants.</title>
        <authorList>
            <person name="Desmet S."/>
            <person name="De Keyser E."/>
            <person name="Van Vaerenbergh J."/>
            <person name="Baeyen S."/>
            <person name="Van Huylenbroeck J."/>
            <person name="Geelen D."/>
            <person name="Dhooghe E."/>
        </authorList>
    </citation>
    <scope>NUCLEOTIDE SEQUENCE [LARGE SCALE GENOMIC DNA]</scope>
    <source>
        <strain evidence="3 4">GBBC3284</strain>
    </source>
</reference>
<reference evidence="2 5" key="1">
    <citation type="submission" date="2018-08" db="EMBL/GenBank/DDBJ databases">
        <title>Crown Gall in kiwifruit.</title>
        <authorList>
            <person name="Visnovsky S.B."/>
            <person name="Pitman A.R."/>
        </authorList>
    </citation>
    <scope>NUCLEOTIDE SEQUENCE [LARGE SCALE GENOMIC DNA]</scope>
    <source>
        <strain evidence="2 5">SBV_302_78_2</strain>
    </source>
</reference>
<dbReference type="Gene3D" id="3.30.70.2060">
    <property type="match status" value="1"/>
</dbReference>
<dbReference type="Proteomes" id="UP000315434">
    <property type="component" value="Unassembled WGS sequence"/>
</dbReference>
<evidence type="ECO:0000313" key="2">
    <source>
        <dbReference type="EMBL" id="KAA3499309.1"/>
    </source>
</evidence>
<accession>A0A546XEQ6</accession>
<dbReference type="OrthoDB" id="7354657at2"/>
<keyword evidence="1" id="KW-0732">Signal</keyword>
<evidence type="ECO:0000256" key="1">
    <source>
        <dbReference type="SAM" id="SignalP"/>
    </source>
</evidence>
<dbReference type="EMBL" id="QRFF01000006">
    <property type="protein sequence ID" value="KAA3499309.1"/>
    <property type="molecule type" value="Genomic_DNA"/>
</dbReference>
<dbReference type="Proteomes" id="UP000473658">
    <property type="component" value="Unassembled WGS sequence"/>
</dbReference>
<dbReference type="PANTHER" id="PTHR41247:SF1">
    <property type="entry name" value="HTH-TYPE TRANSCRIPTIONAL REPRESSOR YCNK"/>
    <property type="match status" value="1"/>
</dbReference>
<protein>
    <submittedName>
        <fullName evidence="3">Copper resistance protein CopZ</fullName>
    </submittedName>
</protein>
<gene>
    <name evidence="2" type="ORF">DXM27_19285</name>
    <name evidence="3" type="ORF">EXN68_17350</name>
</gene>
<dbReference type="InterPro" id="IPR008719">
    <property type="entry name" value="N2O_reductase_NosL"/>
</dbReference>
<dbReference type="Pfam" id="PF05573">
    <property type="entry name" value="NosL"/>
    <property type="match status" value="1"/>
</dbReference>
<dbReference type="AlphaFoldDB" id="A0A546XEQ6"/>
<sequence length="182" mass="19397">MKTVRFALVLVASLLLAACENEQQAETPPPFSLTAEAMGRYCGMNVLEHAGPKGQIILRQIPEAIWFSSARDTVAFTMLPDEPKEIAAIYVSDMGKAASWEKPGAENWIDARKAFFVIGSSLRGGMGAEEAVPFSEEAAARQFVGKNGGEVVKFNDLPENYILGAGGEAADDPAAEGAHDHG</sequence>
<dbReference type="RefSeq" id="WP_137087952.1">
    <property type="nucleotide sequence ID" value="NZ_JAPZAA010000009.1"/>
</dbReference>
<dbReference type="EMBL" id="SGNY01000005">
    <property type="protein sequence ID" value="TRA99229.1"/>
    <property type="molecule type" value="Genomic_DNA"/>
</dbReference>
<evidence type="ECO:0000313" key="5">
    <source>
        <dbReference type="Proteomes" id="UP000473658"/>
    </source>
</evidence>